<dbReference type="RefSeq" id="WP_247982035.1">
    <property type="nucleotide sequence ID" value="NZ_CP078076.1"/>
</dbReference>
<dbReference type="EMBL" id="CP078076">
    <property type="protein sequence ID" value="UPL09668.1"/>
    <property type="molecule type" value="Genomic_DNA"/>
</dbReference>
<protein>
    <submittedName>
        <fullName evidence="1">HEAT repeat domain-containing protein</fullName>
    </submittedName>
</protein>
<dbReference type="Gene3D" id="1.25.10.10">
    <property type="entry name" value="Leucine-rich Repeat Variant"/>
    <property type="match status" value="1"/>
</dbReference>
<gene>
    <name evidence="1" type="ORF">KV394_00455</name>
</gene>
<keyword evidence="2" id="KW-1185">Reference proteome</keyword>
<dbReference type="Proteomes" id="UP000831467">
    <property type="component" value="Chromosome"/>
</dbReference>
<sequence length="224" mass="23849">MTEQHPLDPASRLRAALQSTASSARLQAALTAGTMPNPCYIDVLVEQSAVEPDFFVRDMLTWALTRHDAGPTVDRLLPELRSPVAQARSQALHTLSKIGDRRAWPAVSPELLRDGDPEVARAAWRAAAGLVPDEERPALARELATQLGRGDRELQRSLSRAIAMLDDAGAAVAAAAAHDADPAVRAHALATARLIDDPDDDFGAAIREAQRIVALQASPAPAEG</sequence>
<evidence type="ECO:0000313" key="1">
    <source>
        <dbReference type="EMBL" id="UPL09668.1"/>
    </source>
</evidence>
<evidence type="ECO:0000313" key="2">
    <source>
        <dbReference type="Proteomes" id="UP000831467"/>
    </source>
</evidence>
<name>A0ABY4IDU6_9MICO</name>
<proteinExistence type="predicted"/>
<accession>A0ABY4IDU6</accession>
<dbReference type="InterPro" id="IPR011989">
    <property type="entry name" value="ARM-like"/>
</dbReference>
<reference evidence="1 2" key="1">
    <citation type="submission" date="2021-06" db="EMBL/GenBank/DDBJ databases">
        <title>Genome-based taxonomic framework of Microbacterium strains isolated from marine environment, the description of four new species and reclassification of four preexisting species.</title>
        <authorList>
            <person name="Lee S.D."/>
            <person name="Kim S.-M."/>
            <person name="Byeon Y.-S."/>
            <person name="Yang H.L."/>
            <person name="Kim I.S."/>
        </authorList>
    </citation>
    <scope>NUCLEOTIDE SEQUENCE [LARGE SCALE GENOMIC DNA]</scope>
    <source>
        <strain evidence="1 2">SSW1-51</strain>
    </source>
</reference>
<dbReference type="InterPro" id="IPR016024">
    <property type="entry name" value="ARM-type_fold"/>
</dbReference>
<organism evidence="1 2">
    <name type="scientific">Microbacterium sufflavum</name>
    <dbReference type="NCBI Taxonomy" id="2851649"/>
    <lineage>
        <taxon>Bacteria</taxon>
        <taxon>Bacillati</taxon>
        <taxon>Actinomycetota</taxon>
        <taxon>Actinomycetes</taxon>
        <taxon>Micrococcales</taxon>
        <taxon>Microbacteriaceae</taxon>
        <taxon>Microbacterium</taxon>
    </lineage>
</organism>
<dbReference type="SUPFAM" id="SSF48371">
    <property type="entry name" value="ARM repeat"/>
    <property type="match status" value="1"/>
</dbReference>